<dbReference type="AlphaFoldDB" id="A0A9D4QKK5"/>
<reference evidence="1" key="2">
    <citation type="submission" date="2020-11" db="EMBL/GenBank/DDBJ databases">
        <authorList>
            <person name="McCartney M.A."/>
            <person name="Auch B."/>
            <person name="Kono T."/>
            <person name="Mallez S."/>
            <person name="Becker A."/>
            <person name="Gohl D.M."/>
            <person name="Silverstein K.A.T."/>
            <person name="Koren S."/>
            <person name="Bechman K.B."/>
            <person name="Herman A."/>
            <person name="Abrahante J.E."/>
            <person name="Garbe J."/>
        </authorList>
    </citation>
    <scope>NUCLEOTIDE SEQUENCE</scope>
    <source>
        <strain evidence="1">Duluth1</strain>
        <tissue evidence="1">Whole animal</tissue>
    </source>
</reference>
<comment type="caution">
    <text evidence="1">The sequence shown here is derived from an EMBL/GenBank/DDBJ whole genome shotgun (WGS) entry which is preliminary data.</text>
</comment>
<dbReference type="Proteomes" id="UP000828390">
    <property type="component" value="Unassembled WGS sequence"/>
</dbReference>
<accession>A0A9D4QKK5</accession>
<dbReference type="EMBL" id="JAIWYP010000004">
    <property type="protein sequence ID" value="KAH3834539.1"/>
    <property type="molecule type" value="Genomic_DNA"/>
</dbReference>
<reference evidence="1" key="1">
    <citation type="journal article" date="2019" name="bioRxiv">
        <title>The Genome of the Zebra Mussel, Dreissena polymorpha: A Resource for Invasive Species Research.</title>
        <authorList>
            <person name="McCartney M.A."/>
            <person name="Auch B."/>
            <person name="Kono T."/>
            <person name="Mallez S."/>
            <person name="Zhang Y."/>
            <person name="Obille A."/>
            <person name="Becker A."/>
            <person name="Abrahante J.E."/>
            <person name="Garbe J."/>
            <person name="Badalamenti J.P."/>
            <person name="Herman A."/>
            <person name="Mangelson H."/>
            <person name="Liachko I."/>
            <person name="Sullivan S."/>
            <person name="Sone E.D."/>
            <person name="Koren S."/>
            <person name="Silverstein K.A.T."/>
            <person name="Beckman K.B."/>
            <person name="Gohl D.M."/>
        </authorList>
    </citation>
    <scope>NUCLEOTIDE SEQUENCE</scope>
    <source>
        <strain evidence="1">Duluth1</strain>
        <tissue evidence="1">Whole animal</tissue>
    </source>
</reference>
<evidence type="ECO:0000313" key="1">
    <source>
        <dbReference type="EMBL" id="KAH3834539.1"/>
    </source>
</evidence>
<protein>
    <submittedName>
        <fullName evidence="1">Uncharacterized protein</fullName>
    </submittedName>
</protein>
<organism evidence="1 2">
    <name type="scientific">Dreissena polymorpha</name>
    <name type="common">Zebra mussel</name>
    <name type="synonym">Mytilus polymorpha</name>
    <dbReference type="NCBI Taxonomy" id="45954"/>
    <lineage>
        <taxon>Eukaryota</taxon>
        <taxon>Metazoa</taxon>
        <taxon>Spiralia</taxon>
        <taxon>Lophotrochozoa</taxon>
        <taxon>Mollusca</taxon>
        <taxon>Bivalvia</taxon>
        <taxon>Autobranchia</taxon>
        <taxon>Heteroconchia</taxon>
        <taxon>Euheterodonta</taxon>
        <taxon>Imparidentia</taxon>
        <taxon>Neoheterodontei</taxon>
        <taxon>Myida</taxon>
        <taxon>Dreissenoidea</taxon>
        <taxon>Dreissenidae</taxon>
        <taxon>Dreissena</taxon>
    </lineage>
</organism>
<sequence length="222" mass="24310">MSVPDKSEEKNIKFVLCNSDWKHILPLCKLIVRVNALSTEKSITPQNIYGQKQEALSCEILDSNSYDIGRFMIKTYAPQQGCFGLSDNDTAAVSNIAGPGHLVKKAIAGKGVTMRRVRTRGKRLSATTSKEEDESKRQAHVKKGMKVLDCMSSSMNTCQSLVNPNGTKASVQKSTGVRKALMKVLSSIFSDVKPTGLEQTIDDEGIITTGAEISSKQWEPKK</sequence>
<gene>
    <name evidence="1" type="ORF">DPMN_107868</name>
</gene>
<proteinExistence type="predicted"/>
<keyword evidence="2" id="KW-1185">Reference proteome</keyword>
<name>A0A9D4QKK5_DREPO</name>
<evidence type="ECO:0000313" key="2">
    <source>
        <dbReference type="Proteomes" id="UP000828390"/>
    </source>
</evidence>